<evidence type="ECO:0000256" key="5">
    <source>
        <dbReference type="ARBA" id="ARBA00022722"/>
    </source>
</evidence>
<reference evidence="15 16" key="1">
    <citation type="submission" date="2019-02" db="EMBL/GenBank/DDBJ databases">
        <title>Deep-cultivation of Planctomycetes and their phenomic and genomic characterization uncovers novel biology.</title>
        <authorList>
            <person name="Wiegand S."/>
            <person name="Jogler M."/>
            <person name="Boedeker C."/>
            <person name="Pinto D."/>
            <person name="Vollmers J."/>
            <person name="Rivas-Marin E."/>
            <person name="Kohn T."/>
            <person name="Peeters S.H."/>
            <person name="Heuer A."/>
            <person name="Rast P."/>
            <person name="Oberbeckmann S."/>
            <person name="Bunk B."/>
            <person name="Jeske O."/>
            <person name="Meyerdierks A."/>
            <person name="Storesund J.E."/>
            <person name="Kallscheuer N."/>
            <person name="Luecker S."/>
            <person name="Lage O.M."/>
            <person name="Pohl T."/>
            <person name="Merkel B.J."/>
            <person name="Hornburger P."/>
            <person name="Mueller R.-W."/>
            <person name="Bruemmer F."/>
            <person name="Labrenz M."/>
            <person name="Spormann A.M."/>
            <person name="Op den Camp H."/>
            <person name="Overmann J."/>
            <person name="Amann R."/>
            <person name="Jetten M.S.M."/>
            <person name="Mascher T."/>
            <person name="Medema M.H."/>
            <person name="Devos D.P."/>
            <person name="Kaster A.-K."/>
            <person name="Ovreas L."/>
            <person name="Rohde M."/>
            <person name="Galperin M.Y."/>
            <person name="Jogler C."/>
        </authorList>
    </citation>
    <scope>NUCLEOTIDE SEQUENCE [LARGE SCALE GENOMIC DNA]</scope>
    <source>
        <strain evidence="15 16">Pan181</strain>
    </source>
</reference>
<keyword evidence="5 13" id="KW-0540">Nuclease</keyword>
<evidence type="ECO:0000256" key="10">
    <source>
        <dbReference type="ARBA" id="ARBA00023014"/>
    </source>
</evidence>
<comment type="function">
    <text evidence="13">CRISPR (clustered regularly interspaced short palindromic repeat) is an adaptive immune system that provides protection against mobile genetic elements (viruses, transposable elements and conjugative plasmids). CRISPR clusters contain sequences complementary to antecedent mobile elements and target invading nucleic acids. CRISPR clusters are transcribed and processed into CRISPR RNA (crRNA).</text>
</comment>
<keyword evidence="6 13" id="KW-0479">Metal-binding</keyword>
<evidence type="ECO:0000256" key="9">
    <source>
        <dbReference type="ARBA" id="ARBA00023004"/>
    </source>
</evidence>
<dbReference type="GO" id="GO:0004527">
    <property type="term" value="F:exonuclease activity"/>
    <property type="evidence" value="ECO:0007669"/>
    <property type="project" value="UniProtKB-KW"/>
</dbReference>
<keyword evidence="10 13" id="KW-0411">Iron-sulfur</keyword>
<evidence type="ECO:0000313" key="15">
    <source>
        <dbReference type="EMBL" id="QDU57019.1"/>
    </source>
</evidence>
<name>A0A518AQM2_9BACT</name>
<dbReference type="EC" id="3.1.12.1" evidence="3 13"/>
<evidence type="ECO:0000256" key="7">
    <source>
        <dbReference type="ARBA" id="ARBA00022801"/>
    </source>
</evidence>
<keyword evidence="12 13" id="KW-0464">Manganese</keyword>
<dbReference type="RefSeq" id="WP_145247891.1">
    <property type="nucleotide sequence ID" value="NZ_CP036278.1"/>
</dbReference>
<dbReference type="Gene3D" id="3.90.320.10">
    <property type="match status" value="1"/>
</dbReference>
<keyword evidence="7 13" id="KW-0378">Hydrolase</keyword>
<evidence type="ECO:0000256" key="1">
    <source>
        <dbReference type="ARBA" id="ARBA00001966"/>
    </source>
</evidence>
<dbReference type="InterPro" id="IPR051827">
    <property type="entry name" value="Cas4_exonuclease"/>
</dbReference>
<proteinExistence type="inferred from homology"/>
<comment type="similarity">
    <text evidence="2 13">Belongs to the CRISPR-associated exonuclease Cas4 family.</text>
</comment>
<dbReference type="PANTHER" id="PTHR36531">
    <property type="entry name" value="CRISPR-ASSOCIATED EXONUCLEASE CAS4"/>
    <property type="match status" value="1"/>
</dbReference>
<evidence type="ECO:0000259" key="14">
    <source>
        <dbReference type="Pfam" id="PF01930"/>
    </source>
</evidence>
<dbReference type="AlphaFoldDB" id="A0A518AQM2"/>
<sequence length="236" mass="26959">MPHDEDDLLPISALQHLLFCERQCALIHVERLWEENRWTAEGQILHKKAHEGKPETRDRERITRGLPLRSYHLGLFGMADIVLWRPPPQQQSRSQTLRQAITSATADELTEWSITPVEYKRGRPKKNDCDRVQLCAQAICLEEMLGVQVPVGQLFYGTKRRRFDVEFTPQLRDTTAEAARRFHALMAAGITPTAMYEKKCDTCSLLEVCLPNTSSEQSAAMYIERVLKSAIASDLP</sequence>
<dbReference type="Pfam" id="PF01930">
    <property type="entry name" value="Cas_Cas4"/>
    <property type="match status" value="1"/>
</dbReference>
<evidence type="ECO:0000256" key="8">
    <source>
        <dbReference type="ARBA" id="ARBA00022839"/>
    </source>
</evidence>
<keyword evidence="16" id="KW-1185">Reference proteome</keyword>
<dbReference type="PANTHER" id="PTHR36531:SF6">
    <property type="entry name" value="DNA REPLICATION ATP-DEPENDENT HELICASE_NUCLEASE DNA2"/>
    <property type="match status" value="1"/>
</dbReference>
<keyword evidence="11 13" id="KW-0051">Antiviral defense</keyword>
<dbReference type="EMBL" id="CP036278">
    <property type="protein sequence ID" value="QDU57019.1"/>
    <property type="molecule type" value="Genomic_DNA"/>
</dbReference>
<dbReference type="Proteomes" id="UP000315750">
    <property type="component" value="Chromosome"/>
</dbReference>
<evidence type="ECO:0000256" key="2">
    <source>
        <dbReference type="ARBA" id="ARBA00009189"/>
    </source>
</evidence>
<dbReference type="OrthoDB" id="9781776at2"/>
<feature type="domain" description="DUF83" evidence="14">
    <location>
        <begin position="102"/>
        <end position="210"/>
    </location>
</feature>
<evidence type="ECO:0000256" key="4">
    <source>
        <dbReference type="ARBA" id="ARBA00020049"/>
    </source>
</evidence>
<gene>
    <name evidence="15" type="ORF">Pan181_32330</name>
</gene>
<dbReference type="InterPro" id="IPR011604">
    <property type="entry name" value="PDDEXK-like_dom_sf"/>
</dbReference>
<keyword evidence="9 13" id="KW-0408">Iron</keyword>
<evidence type="ECO:0000313" key="16">
    <source>
        <dbReference type="Proteomes" id="UP000315750"/>
    </source>
</evidence>
<comment type="cofactor">
    <cofactor evidence="1">
        <name>[4Fe-4S] cluster</name>
        <dbReference type="ChEBI" id="CHEBI:49883"/>
    </cofactor>
</comment>
<evidence type="ECO:0000256" key="13">
    <source>
        <dbReference type="RuleBase" id="RU365022"/>
    </source>
</evidence>
<dbReference type="NCBIfam" id="TIGR00372">
    <property type="entry name" value="cas4"/>
    <property type="match status" value="1"/>
</dbReference>
<evidence type="ECO:0000256" key="11">
    <source>
        <dbReference type="ARBA" id="ARBA00023118"/>
    </source>
</evidence>
<dbReference type="GO" id="GO:0051607">
    <property type="term" value="P:defense response to virus"/>
    <property type="evidence" value="ECO:0007669"/>
    <property type="project" value="UniProtKB-KW"/>
</dbReference>
<dbReference type="GO" id="GO:0051536">
    <property type="term" value="F:iron-sulfur cluster binding"/>
    <property type="evidence" value="ECO:0007669"/>
    <property type="project" value="UniProtKB-KW"/>
</dbReference>
<evidence type="ECO:0000256" key="3">
    <source>
        <dbReference type="ARBA" id="ARBA00012768"/>
    </source>
</evidence>
<dbReference type="GO" id="GO:0046872">
    <property type="term" value="F:metal ion binding"/>
    <property type="evidence" value="ECO:0007669"/>
    <property type="project" value="UniProtKB-KW"/>
</dbReference>
<organism evidence="15 16">
    <name type="scientific">Aeoliella mucimassa</name>
    <dbReference type="NCBI Taxonomy" id="2527972"/>
    <lineage>
        <taxon>Bacteria</taxon>
        <taxon>Pseudomonadati</taxon>
        <taxon>Planctomycetota</taxon>
        <taxon>Planctomycetia</taxon>
        <taxon>Pirellulales</taxon>
        <taxon>Lacipirellulaceae</taxon>
        <taxon>Aeoliella</taxon>
    </lineage>
</organism>
<evidence type="ECO:0000256" key="6">
    <source>
        <dbReference type="ARBA" id="ARBA00022723"/>
    </source>
</evidence>
<comment type="cofactor">
    <cofactor evidence="13">
        <name>iron-sulfur cluster</name>
        <dbReference type="ChEBI" id="CHEBI:30408"/>
    </cofactor>
</comment>
<protein>
    <recommendedName>
        <fullName evidence="4 13">CRISPR-associated exonuclease Cas4</fullName>
        <ecNumber evidence="3 13">3.1.12.1</ecNumber>
    </recommendedName>
</protein>
<accession>A0A518AQM2</accession>
<dbReference type="InterPro" id="IPR022765">
    <property type="entry name" value="Dna2/Cas4_DUF83"/>
</dbReference>
<dbReference type="InterPro" id="IPR013343">
    <property type="entry name" value="CRISPR-assoc_prot_Cas4"/>
</dbReference>
<dbReference type="KEGG" id="amuc:Pan181_32330"/>
<comment type="cofactor">
    <cofactor evidence="13">
        <name>Mg(2+)</name>
        <dbReference type="ChEBI" id="CHEBI:18420"/>
    </cofactor>
    <cofactor evidence="13">
        <name>Mn(2+)</name>
        <dbReference type="ChEBI" id="CHEBI:29035"/>
    </cofactor>
    <text evidence="13">Mg(2+) or Mn(2+) required for ssDNA cleavage activity.</text>
</comment>
<keyword evidence="8 13" id="KW-0269">Exonuclease</keyword>
<evidence type="ECO:0000256" key="12">
    <source>
        <dbReference type="ARBA" id="ARBA00023211"/>
    </source>
</evidence>